<evidence type="ECO:0000256" key="1">
    <source>
        <dbReference type="SAM" id="MobiDB-lite"/>
    </source>
</evidence>
<evidence type="ECO:0000259" key="2">
    <source>
        <dbReference type="PROSITE" id="PS51159"/>
    </source>
</evidence>
<dbReference type="GO" id="GO:0005979">
    <property type="term" value="P:regulation of glycogen biosynthetic process"/>
    <property type="evidence" value="ECO:0007669"/>
    <property type="project" value="TreeGrafter"/>
</dbReference>
<dbReference type="InterPro" id="IPR050782">
    <property type="entry name" value="PP1_regulatory_subunit_3"/>
</dbReference>
<evidence type="ECO:0000313" key="3">
    <source>
        <dbReference type="EnsemblMetazoa" id="XP_019769640.1"/>
    </source>
</evidence>
<dbReference type="Gene3D" id="2.60.40.2440">
    <property type="entry name" value="Carbohydrate binding type-21 domain"/>
    <property type="match status" value="1"/>
</dbReference>
<dbReference type="PANTHER" id="PTHR12307:SF36">
    <property type="entry name" value="GLYCOGEN-BINDING SUBUNIT 76A"/>
    <property type="match status" value="1"/>
</dbReference>
<dbReference type="KEGG" id="dpa:109544063"/>
<feature type="domain" description="CBM21" evidence="2">
    <location>
        <begin position="394"/>
        <end position="503"/>
    </location>
</feature>
<dbReference type="RefSeq" id="XP_019769640.1">
    <property type="nucleotide sequence ID" value="XM_019914081.2"/>
</dbReference>
<name>A0AAR5Q8W5_DENPD</name>
<dbReference type="GO" id="GO:0008157">
    <property type="term" value="F:protein phosphatase 1 binding"/>
    <property type="evidence" value="ECO:0007669"/>
    <property type="project" value="TreeGrafter"/>
</dbReference>
<feature type="region of interest" description="Disordered" evidence="1">
    <location>
        <begin position="240"/>
        <end position="316"/>
    </location>
</feature>
<dbReference type="InterPro" id="IPR005036">
    <property type="entry name" value="CBM21_dom"/>
</dbReference>
<reference evidence="3" key="2">
    <citation type="submission" date="2024-08" db="UniProtKB">
        <authorList>
            <consortium name="EnsemblMetazoa"/>
        </authorList>
    </citation>
    <scope>IDENTIFICATION</scope>
</reference>
<feature type="compositionally biased region" description="Acidic residues" evidence="1">
    <location>
        <begin position="272"/>
        <end position="292"/>
    </location>
</feature>
<dbReference type="InterPro" id="IPR038175">
    <property type="entry name" value="CBM21_dom_sf"/>
</dbReference>
<feature type="region of interest" description="Disordered" evidence="1">
    <location>
        <begin position="191"/>
        <end position="211"/>
    </location>
</feature>
<organism evidence="3 4">
    <name type="scientific">Dendroctonus ponderosae</name>
    <name type="common">Mountain pine beetle</name>
    <dbReference type="NCBI Taxonomy" id="77166"/>
    <lineage>
        <taxon>Eukaryota</taxon>
        <taxon>Metazoa</taxon>
        <taxon>Ecdysozoa</taxon>
        <taxon>Arthropoda</taxon>
        <taxon>Hexapoda</taxon>
        <taxon>Insecta</taxon>
        <taxon>Pterygota</taxon>
        <taxon>Neoptera</taxon>
        <taxon>Endopterygota</taxon>
        <taxon>Coleoptera</taxon>
        <taxon>Polyphaga</taxon>
        <taxon>Cucujiformia</taxon>
        <taxon>Curculionidae</taxon>
        <taxon>Scolytinae</taxon>
        <taxon>Dendroctonus</taxon>
    </lineage>
</organism>
<dbReference type="Pfam" id="PF03370">
    <property type="entry name" value="CBM_21"/>
    <property type="match status" value="1"/>
</dbReference>
<dbReference type="GO" id="GO:0000164">
    <property type="term" value="C:protein phosphatase type 1 complex"/>
    <property type="evidence" value="ECO:0007669"/>
    <property type="project" value="TreeGrafter"/>
</dbReference>
<dbReference type="Proteomes" id="UP000019118">
    <property type="component" value="Unassembled WGS sequence"/>
</dbReference>
<dbReference type="GeneID" id="109544063"/>
<dbReference type="GO" id="GO:2001069">
    <property type="term" value="F:glycogen binding"/>
    <property type="evidence" value="ECO:0007669"/>
    <property type="project" value="TreeGrafter"/>
</dbReference>
<sequence>MAAEATVSTPFLKARPEEKSTFSPTQQIYLKMASEQDKCGLSSLLLPISCRDRAEAFARSLQSRLSSLGSDSSTEERSWLGSHESTVALTQPVLNPDAERYLALDILESPCSPHEEIEETEVHKLLNKDRLREPNGECRLPKLNENEVKCNGQTNGLVPHYSGDSDSEVFYDLDDDSSTQLYTNGFAHSQATSSSNTYATSLDCTPQPSVSDELSTLSLKDDISLVEAGSICEDCEKNREEGKDATLETDVSHLAVPEGPTLECRADAKEEPVEEAGPSDEPDEAADGENDNEPIPRVRRCSSLKTGKTPPGTPGRKKIVRFADVLGLDLADIRTFLDEVPKVPKSAYNDLSDVDLSDSSDICPVSHGIQFHGIRAERILVPLFEQPSGLPNFLDLVRDQQVCLENALVEDPILFLIKGTVRVRNLDFHKSVHIRYSIDSWSTYADVQATYLNNSCDGFSDRFSFRIYAHTLTIGQKIEFACRFQCKGCQYWDSNGGRNYCFHCLPVASNNTTTPVLINLGHADWGASFY</sequence>
<dbReference type="AlphaFoldDB" id="A0AAR5Q8W5"/>
<evidence type="ECO:0000313" key="4">
    <source>
        <dbReference type="Proteomes" id="UP000019118"/>
    </source>
</evidence>
<reference evidence="4" key="1">
    <citation type="journal article" date="2013" name="Genome Biol.">
        <title>Draft genome of the mountain pine beetle, Dendroctonus ponderosae Hopkins, a major forest pest.</title>
        <authorList>
            <person name="Keeling C.I."/>
            <person name="Yuen M.M."/>
            <person name="Liao N.Y."/>
            <person name="Docking T.R."/>
            <person name="Chan S.K."/>
            <person name="Taylor G.A."/>
            <person name="Palmquist D.L."/>
            <person name="Jackman S.D."/>
            <person name="Nguyen A."/>
            <person name="Li M."/>
            <person name="Henderson H."/>
            <person name="Janes J.K."/>
            <person name="Zhao Y."/>
            <person name="Pandoh P."/>
            <person name="Moore R."/>
            <person name="Sperling F.A."/>
            <person name="Huber D.P."/>
            <person name="Birol I."/>
            <person name="Jones S.J."/>
            <person name="Bohlmann J."/>
        </authorList>
    </citation>
    <scope>NUCLEOTIDE SEQUENCE</scope>
</reference>
<dbReference type="PROSITE" id="PS51159">
    <property type="entry name" value="CBM21"/>
    <property type="match status" value="1"/>
</dbReference>
<keyword evidence="4" id="KW-1185">Reference proteome</keyword>
<dbReference type="PANTHER" id="PTHR12307">
    <property type="entry name" value="PROTEIN PHOSPHATASE 1 REGULATORY SUBUNIT"/>
    <property type="match status" value="1"/>
</dbReference>
<accession>A0AAR5Q8W5</accession>
<dbReference type="CTD" id="40102"/>
<protein>
    <recommendedName>
        <fullName evidence="2">CBM21 domain-containing protein</fullName>
    </recommendedName>
</protein>
<dbReference type="EnsemblMetazoa" id="XM_019914081.1">
    <property type="protein sequence ID" value="XP_019769640.1"/>
    <property type="gene ID" value="LOC109544063"/>
</dbReference>
<proteinExistence type="predicted"/>